<reference evidence="2 3" key="1">
    <citation type="journal article" date="2018" name="PLoS ONE">
        <title>The draft genome of Kipferlia bialata reveals reductive genome evolution in fornicate parasites.</title>
        <authorList>
            <person name="Tanifuji G."/>
            <person name="Takabayashi S."/>
            <person name="Kume K."/>
            <person name="Takagi M."/>
            <person name="Nakayama T."/>
            <person name="Kamikawa R."/>
            <person name="Inagaki Y."/>
            <person name="Hashimoto T."/>
        </authorList>
    </citation>
    <scope>NUCLEOTIDE SEQUENCE [LARGE SCALE GENOMIC DNA]</scope>
    <source>
        <strain evidence="2">NY0173</strain>
    </source>
</reference>
<proteinExistence type="predicted"/>
<name>A0A391NVC6_9EUKA</name>
<comment type="caution">
    <text evidence="2">The sequence shown here is derived from an EMBL/GenBank/DDBJ whole genome shotgun (WGS) entry which is preliminary data.</text>
</comment>
<evidence type="ECO:0000313" key="3">
    <source>
        <dbReference type="Proteomes" id="UP000265618"/>
    </source>
</evidence>
<protein>
    <recommendedName>
        <fullName evidence="4">Amino acid transporter transmembrane domain-containing protein</fullName>
    </recommendedName>
</protein>
<dbReference type="AlphaFoldDB" id="A0A391NVC6"/>
<evidence type="ECO:0000256" key="1">
    <source>
        <dbReference type="SAM" id="MobiDB-lite"/>
    </source>
</evidence>
<evidence type="ECO:0000313" key="2">
    <source>
        <dbReference type="EMBL" id="GCA63966.1"/>
    </source>
</evidence>
<feature type="region of interest" description="Disordered" evidence="1">
    <location>
        <begin position="1"/>
        <end position="21"/>
    </location>
</feature>
<dbReference type="OrthoDB" id="655540at2759"/>
<evidence type="ECO:0008006" key="4">
    <source>
        <dbReference type="Google" id="ProtNLM"/>
    </source>
</evidence>
<sequence>MSEIEGVPVGVLEDEREEPVDSGVLLTPLGLTDVDEGDVFQDPTASKGSTQSQTSFNLINSMLGSGILALAYGMAE</sequence>
<dbReference type="Proteomes" id="UP000265618">
    <property type="component" value="Unassembled WGS sequence"/>
</dbReference>
<organism evidence="2 3">
    <name type="scientific">Kipferlia bialata</name>
    <dbReference type="NCBI Taxonomy" id="797122"/>
    <lineage>
        <taxon>Eukaryota</taxon>
        <taxon>Metamonada</taxon>
        <taxon>Carpediemonas-like organisms</taxon>
        <taxon>Kipferlia</taxon>
    </lineage>
</organism>
<accession>A0A391NVC6</accession>
<keyword evidence="3" id="KW-1185">Reference proteome</keyword>
<feature type="non-terminal residue" evidence="2">
    <location>
        <position position="1"/>
    </location>
</feature>
<dbReference type="EMBL" id="BDIP01005702">
    <property type="protein sequence ID" value="GCA63966.1"/>
    <property type="molecule type" value="Genomic_DNA"/>
</dbReference>
<gene>
    <name evidence="2" type="ORF">KIPB_012685</name>
</gene>